<dbReference type="PROSITE" id="PS00028">
    <property type="entry name" value="ZINC_FINGER_C2H2_1"/>
    <property type="match status" value="1"/>
</dbReference>
<dbReference type="HOGENOM" id="CLU_1212204_0_0_1"/>
<dbReference type="InterPro" id="IPR050527">
    <property type="entry name" value="Snail/Krueppel_Znf"/>
</dbReference>
<dbReference type="Proteomes" id="UP000018468">
    <property type="component" value="Linkage group LG17"/>
</dbReference>
<evidence type="ECO:0000259" key="9">
    <source>
        <dbReference type="PROSITE" id="PS50157"/>
    </source>
</evidence>
<dbReference type="InterPro" id="IPR013087">
    <property type="entry name" value="Znf_C2H2_type"/>
</dbReference>
<evidence type="ECO:0000256" key="7">
    <source>
        <dbReference type="PROSITE-ProRule" id="PRU00042"/>
    </source>
</evidence>
<evidence type="ECO:0000256" key="3">
    <source>
        <dbReference type="ARBA" id="ARBA00022737"/>
    </source>
</evidence>
<evidence type="ECO:0000313" key="11">
    <source>
        <dbReference type="Proteomes" id="UP000018468"/>
    </source>
</evidence>
<dbReference type="Pfam" id="PF00096">
    <property type="entry name" value="zf-C2H2"/>
    <property type="match status" value="1"/>
</dbReference>
<dbReference type="PROSITE" id="PS50157">
    <property type="entry name" value="ZINC_FINGER_C2H2_2"/>
    <property type="match status" value="1"/>
</dbReference>
<reference evidence="10" key="2">
    <citation type="submission" date="2025-08" db="UniProtKB">
        <authorList>
            <consortium name="Ensembl"/>
        </authorList>
    </citation>
    <scope>IDENTIFICATION</scope>
</reference>
<keyword evidence="4 7" id="KW-0863">Zinc-finger</keyword>
<evidence type="ECO:0000256" key="4">
    <source>
        <dbReference type="ARBA" id="ARBA00022771"/>
    </source>
</evidence>
<reference evidence="11" key="1">
    <citation type="submission" date="2011-12" db="EMBL/GenBank/DDBJ databases">
        <title>The Draft Genome of Lepisosteus oculatus.</title>
        <authorList>
            <consortium name="The Broad Institute Genome Assembly &amp; Analysis Group"/>
            <consortium name="Computational R&amp;D Group"/>
            <consortium name="and Sequencing Platform"/>
            <person name="Di Palma F."/>
            <person name="Alfoldi J."/>
            <person name="Johnson J."/>
            <person name="Berlin A."/>
            <person name="Gnerre S."/>
            <person name="Jaffe D."/>
            <person name="MacCallum I."/>
            <person name="Young S."/>
            <person name="Walker B.J."/>
            <person name="Lander E.S."/>
            <person name="Lindblad-Toh K."/>
        </authorList>
    </citation>
    <scope>NUCLEOTIDE SEQUENCE [LARGE SCALE GENOMIC DNA]</scope>
</reference>
<evidence type="ECO:0000313" key="10">
    <source>
        <dbReference type="Ensembl" id="ENSLOCP00000008339.1"/>
    </source>
</evidence>
<comment type="subcellular location">
    <subcellularLocation>
        <location evidence="1">Nucleus</location>
    </subcellularLocation>
</comment>
<accession>W5MIY0</accession>
<feature type="domain" description="C2H2-type" evidence="9">
    <location>
        <begin position="191"/>
        <end position="213"/>
    </location>
</feature>
<evidence type="ECO:0000256" key="5">
    <source>
        <dbReference type="ARBA" id="ARBA00022833"/>
    </source>
</evidence>
<dbReference type="SMART" id="SM00355">
    <property type="entry name" value="ZnF_C2H2"/>
    <property type="match status" value="2"/>
</dbReference>
<dbReference type="GO" id="GO:0005634">
    <property type="term" value="C:nucleus"/>
    <property type="evidence" value="ECO:0007669"/>
    <property type="project" value="UniProtKB-SubCell"/>
</dbReference>
<evidence type="ECO:0000256" key="1">
    <source>
        <dbReference type="ARBA" id="ARBA00004123"/>
    </source>
</evidence>
<feature type="region of interest" description="Disordered" evidence="8">
    <location>
        <begin position="35"/>
        <end position="65"/>
    </location>
</feature>
<keyword evidence="3" id="KW-0677">Repeat</keyword>
<dbReference type="PANTHER" id="PTHR24388:SF54">
    <property type="entry name" value="PROTEIN ESCARGOT"/>
    <property type="match status" value="1"/>
</dbReference>
<evidence type="ECO:0000256" key="2">
    <source>
        <dbReference type="ARBA" id="ARBA00022723"/>
    </source>
</evidence>
<name>W5MIY0_LEPOC</name>
<dbReference type="GeneTree" id="ENSGT00900000141090"/>
<dbReference type="GO" id="GO:0008270">
    <property type="term" value="F:zinc ion binding"/>
    <property type="evidence" value="ECO:0007669"/>
    <property type="project" value="UniProtKB-KW"/>
</dbReference>
<evidence type="ECO:0000256" key="8">
    <source>
        <dbReference type="SAM" id="MobiDB-lite"/>
    </source>
</evidence>
<keyword evidence="5" id="KW-0862">Zinc</keyword>
<dbReference type="AlphaFoldDB" id="W5MIY0"/>
<sequence length="229" mass="25930">DLGKRKSKPTQKLLDAGFLFSLYRPGNAILMSSSAIKRESTTPEVAPTKPVSRKSTKEEGCSRSGFSEIAGRTRRAVREARALPGFDGRLREAKGTRPQAKRSASIGRGEKCVELCASSWVSEPLRSTRSGQSKLLESLRRKRLRRLRAARRVPGNIAPVVSHTCPECSAFYKNCDTLIMHRIRHIEGKHWPCPLCNKSFFRQRNVQNHIRTHDQKLYKCRLCITYAHS</sequence>
<keyword evidence="11" id="KW-1185">Reference proteome</keyword>
<protein>
    <submittedName>
        <fullName evidence="10">Si:dkey-229b18.3</fullName>
    </submittedName>
</protein>
<keyword evidence="6" id="KW-0539">Nucleus</keyword>
<dbReference type="Ensembl" id="ENSLOCT00000008349.1">
    <property type="protein sequence ID" value="ENSLOCP00000008339.1"/>
    <property type="gene ID" value="ENSLOCG00000006876.1"/>
</dbReference>
<dbReference type="InterPro" id="IPR036236">
    <property type="entry name" value="Znf_C2H2_sf"/>
</dbReference>
<evidence type="ECO:0000256" key="6">
    <source>
        <dbReference type="ARBA" id="ARBA00023242"/>
    </source>
</evidence>
<organism evidence="10 11">
    <name type="scientific">Lepisosteus oculatus</name>
    <name type="common">Spotted gar</name>
    <dbReference type="NCBI Taxonomy" id="7918"/>
    <lineage>
        <taxon>Eukaryota</taxon>
        <taxon>Metazoa</taxon>
        <taxon>Chordata</taxon>
        <taxon>Craniata</taxon>
        <taxon>Vertebrata</taxon>
        <taxon>Euteleostomi</taxon>
        <taxon>Actinopterygii</taxon>
        <taxon>Neopterygii</taxon>
        <taxon>Holostei</taxon>
        <taxon>Semionotiformes</taxon>
        <taxon>Lepisosteidae</taxon>
        <taxon>Lepisosteus</taxon>
    </lineage>
</organism>
<proteinExistence type="predicted"/>
<dbReference type="Gene3D" id="3.30.160.60">
    <property type="entry name" value="Classic Zinc Finger"/>
    <property type="match status" value="1"/>
</dbReference>
<dbReference type="EMBL" id="AHAT01020346">
    <property type="status" value="NOT_ANNOTATED_CDS"/>
    <property type="molecule type" value="Genomic_DNA"/>
</dbReference>
<keyword evidence="2" id="KW-0479">Metal-binding</keyword>
<reference evidence="10" key="3">
    <citation type="submission" date="2025-09" db="UniProtKB">
        <authorList>
            <consortium name="Ensembl"/>
        </authorList>
    </citation>
    <scope>IDENTIFICATION</scope>
</reference>
<dbReference type="Bgee" id="ENSLOCG00000006876">
    <property type="expression patterns" value="Expressed in testis and 13 other cell types or tissues"/>
</dbReference>
<dbReference type="SUPFAM" id="SSF57667">
    <property type="entry name" value="beta-beta-alpha zinc fingers"/>
    <property type="match status" value="1"/>
</dbReference>
<dbReference type="PANTHER" id="PTHR24388">
    <property type="entry name" value="ZINC FINGER PROTEIN"/>
    <property type="match status" value="1"/>
</dbReference>